<keyword evidence="2" id="KW-0812">Transmembrane</keyword>
<dbReference type="GO" id="GO:0035556">
    <property type="term" value="P:intracellular signal transduction"/>
    <property type="evidence" value="ECO:0007669"/>
    <property type="project" value="InterPro"/>
</dbReference>
<feature type="transmembrane region" description="Helical" evidence="2">
    <location>
        <begin position="12"/>
        <end position="34"/>
    </location>
</feature>
<dbReference type="PANTHER" id="PTHR43081:SF1">
    <property type="entry name" value="ADENYLATE CYCLASE, TERMINAL-DIFFERENTIATION SPECIFIC"/>
    <property type="match status" value="1"/>
</dbReference>
<dbReference type="PROSITE" id="PS50125">
    <property type="entry name" value="GUANYLATE_CYCLASE_2"/>
    <property type="match status" value="1"/>
</dbReference>
<dbReference type="Gene3D" id="3.30.70.1230">
    <property type="entry name" value="Nucleotide cyclase"/>
    <property type="match status" value="1"/>
</dbReference>
<dbReference type="Proteomes" id="UP000626109">
    <property type="component" value="Unassembled WGS sequence"/>
</dbReference>
<gene>
    <name evidence="4" type="ORF">PGLA2088_LOCUS6518</name>
</gene>
<name>A0A813IEH0_POLGL</name>
<sequence>MVSADYSAQAKAAALWSLLQTLAVICAIPVFVYVQNKKITTLTATLLQPLRSLVDDMVAMSCLELVQLDDDGTPAFLVQKGGEKVPEELRNLNNAFRAMRSAIRSWSKYVPPSVVQRLYATGIEASVGVARCEVTVLFCDLDGFEEACRLHSPQVLLDHLTGVLGAIADIIQLHNGTFLEFISEEVLAVFNAPNQLDNHASAGLTSAIEIHEAVSALIPAKESLPLRCRCGVHTAMILAGNIGSTQRIKYGVLGDGVNLAARMKGLNSRYKTRTLCSENALSKQLLQIPIATRPVDLVAVKGKSEPTMVYEVIGNSQHDPVLIKAAARHNEAFSMYQTRCFKEAMLKFEEVSVMLGDDVNLDYPSLLLMHRCEELMKNPPGPGWDGVDRLTKKSFGSGIGSEPAKSPVADAKKAGEADTLAKPSVLDEDNSTTSLPITFESGEDELASVTIRNRNESSGVCFDSLFACRSIFQATGVPKARLSLKVDSASGRC</sequence>
<keyword evidence="2" id="KW-1133">Transmembrane helix</keyword>
<dbReference type="AlphaFoldDB" id="A0A813IEH0"/>
<comment type="caution">
    <text evidence="4">The sequence shown here is derived from an EMBL/GenBank/DDBJ whole genome shotgun (WGS) entry which is preliminary data.</text>
</comment>
<feature type="domain" description="Guanylate cyclase" evidence="3">
    <location>
        <begin position="135"/>
        <end position="264"/>
    </location>
</feature>
<evidence type="ECO:0000256" key="1">
    <source>
        <dbReference type="SAM" id="MobiDB-lite"/>
    </source>
</evidence>
<dbReference type="EMBL" id="CAJNNW010006532">
    <property type="protein sequence ID" value="CAE8648376.1"/>
    <property type="molecule type" value="Genomic_DNA"/>
</dbReference>
<accession>A0A813IEH0</accession>
<proteinExistence type="predicted"/>
<dbReference type="Pfam" id="PF00211">
    <property type="entry name" value="Guanylate_cyc"/>
    <property type="match status" value="1"/>
</dbReference>
<keyword evidence="2" id="KW-0472">Membrane</keyword>
<evidence type="ECO:0000313" key="5">
    <source>
        <dbReference type="Proteomes" id="UP000626109"/>
    </source>
</evidence>
<dbReference type="SMART" id="SM00044">
    <property type="entry name" value="CYCc"/>
    <property type="match status" value="1"/>
</dbReference>
<protein>
    <recommendedName>
        <fullName evidence="3">Guanylate cyclase domain-containing protein</fullName>
    </recommendedName>
</protein>
<evidence type="ECO:0000256" key="2">
    <source>
        <dbReference type="SAM" id="Phobius"/>
    </source>
</evidence>
<dbReference type="InterPro" id="IPR029787">
    <property type="entry name" value="Nucleotide_cyclase"/>
</dbReference>
<dbReference type="GO" id="GO:0009190">
    <property type="term" value="P:cyclic nucleotide biosynthetic process"/>
    <property type="evidence" value="ECO:0007669"/>
    <property type="project" value="InterPro"/>
</dbReference>
<dbReference type="PANTHER" id="PTHR43081">
    <property type="entry name" value="ADENYLATE CYCLASE, TERMINAL-DIFFERENTIATION SPECIFIC-RELATED"/>
    <property type="match status" value="1"/>
</dbReference>
<organism evidence="4 5">
    <name type="scientific">Polarella glacialis</name>
    <name type="common">Dinoflagellate</name>
    <dbReference type="NCBI Taxonomy" id="89957"/>
    <lineage>
        <taxon>Eukaryota</taxon>
        <taxon>Sar</taxon>
        <taxon>Alveolata</taxon>
        <taxon>Dinophyceae</taxon>
        <taxon>Suessiales</taxon>
        <taxon>Suessiaceae</taxon>
        <taxon>Polarella</taxon>
    </lineage>
</organism>
<dbReference type="InterPro" id="IPR050697">
    <property type="entry name" value="Adenylyl/Guanylyl_Cyclase_3/4"/>
</dbReference>
<evidence type="ECO:0000313" key="4">
    <source>
        <dbReference type="EMBL" id="CAE8648376.1"/>
    </source>
</evidence>
<evidence type="ECO:0000259" key="3">
    <source>
        <dbReference type="PROSITE" id="PS50125"/>
    </source>
</evidence>
<reference evidence="4" key="1">
    <citation type="submission" date="2021-02" db="EMBL/GenBank/DDBJ databases">
        <authorList>
            <person name="Dougan E. K."/>
            <person name="Rhodes N."/>
            <person name="Thang M."/>
            <person name="Chan C."/>
        </authorList>
    </citation>
    <scope>NUCLEOTIDE SEQUENCE</scope>
</reference>
<feature type="region of interest" description="Disordered" evidence="1">
    <location>
        <begin position="396"/>
        <end position="434"/>
    </location>
</feature>
<dbReference type="SUPFAM" id="SSF55073">
    <property type="entry name" value="Nucleotide cyclase"/>
    <property type="match status" value="1"/>
</dbReference>
<dbReference type="InterPro" id="IPR001054">
    <property type="entry name" value="A/G_cyclase"/>
</dbReference>
<dbReference type="CDD" id="cd07302">
    <property type="entry name" value="CHD"/>
    <property type="match status" value="1"/>
</dbReference>